<dbReference type="InterPro" id="IPR029058">
    <property type="entry name" value="AB_hydrolase_fold"/>
</dbReference>
<protein>
    <submittedName>
        <fullName evidence="3">Acetyl esterase/lipase</fullName>
    </submittedName>
</protein>
<keyword evidence="1" id="KW-0378">Hydrolase</keyword>
<organism evidence="3 4">
    <name type="scientific">Quadrisphaera granulorum</name>
    <dbReference type="NCBI Taxonomy" id="317664"/>
    <lineage>
        <taxon>Bacteria</taxon>
        <taxon>Bacillati</taxon>
        <taxon>Actinomycetota</taxon>
        <taxon>Actinomycetes</taxon>
        <taxon>Kineosporiales</taxon>
        <taxon>Kineosporiaceae</taxon>
        <taxon>Quadrisphaera</taxon>
    </lineage>
</organism>
<dbReference type="OrthoDB" id="9803828at2"/>
<keyword evidence="4" id="KW-1185">Reference proteome</keyword>
<gene>
    <name evidence="3" type="ORF">BXY45_12920</name>
</gene>
<evidence type="ECO:0000256" key="1">
    <source>
        <dbReference type="ARBA" id="ARBA00022801"/>
    </source>
</evidence>
<dbReference type="PANTHER" id="PTHR48081:SF13">
    <property type="entry name" value="ALPHA_BETA HYDROLASE"/>
    <property type="match status" value="1"/>
</dbReference>
<accession>A0A315ZTK4</accession>
<evidence type="ECO:0000313" key="3">
    <source>
        <dbReference type="EMBL" id="PWJ48639.1"/>
    </source>
</evidence>
<dbReference type="SUPFAM" id="SSF53474">
    <property type="entry name" value="alpha/beta-Hydrolases"/>
    <property type="match status" value="1"/>
</dbReference>
<dbReference type="InterPro" id="IPR050300">
    <property type="entry name" value="GDXG_lipolytic_enzyme"/>
</dbReference>
<dbReference type="PANTHER" id="PTHR48081">
    <property type="entry name" value="AB HYDROLASE SUPERFAMILY PROTEIN C4A8.06C"/>
    <property type="match status" value="1"/>
</dbReference>
<reference evidence="3 4" key="1">
    <citation type="submission" date="2018-03" db="EMBL/GenBank/DDBJ databases">
        <title>Genomic Encyclopedia of Archaeal and Bacterial Type Strains, Phase II (KMG-II): from individual species to whole genera.</title>
        <authorList>
            <person name="Goeker M."/>
        </authorList>
    </citation>
    <scope>NUCLEOTIDE SEQUENCE [LARGE SCALE GENOMIC DNA]</scope>
    <source>
        <strain evidence="3 4">DSM 44889</strain>
    </source>
</reference>
<evidence type="ECO:0000259" key="2">
    <source>
        <dbReference type="Pfam" id="PF20434"/>
    </source>
</evidence>
<name>A0A315ZTK4_9ACTN</name>
<proteinExistence type="predicted"/>
<dbReference type="PROSITE" id="PS51257">
    <property type="entry name" value="PROKAR_LIPOPROTEIN"/>
    <property type="match status" value="1"/>
</dbReference>
<dbReference type="GO" id="GO:0016787">
    <property type="term" value="F:hydrolase activity"/>
    <property type="evidence" value="ECO:0007669"/>
    <property type="project" value="UniProtKB-KW"/>
</dbReference>
<dbReference type="Pfam" id="PF20434">
    <property type="entry name" value="BD-FAE"/>
    <property type="match status" value="1"/>
</dbReference>
<feature type="domain" description="BD-FAE-like" evidence="2">
    <location>
        <begin position="66"/>
        <end position="262"/>
    </location>
</feature>
<dbReference type="EMBL" id="QGDQ01000029">
    <property type="protein sequence ID" value="PWJ48639.1"/>
    <property type="molecule type" value="Genomic_DNA"/>
</dbReference>
<dbReference type="RefSeq" id="WP_146211269.1">
    <property type="nucleotide sequence ID" value="NZ_QGDQ01000029.1"/>
</dbReference>
<dbReference type="InterPro" id="IPR049492">
    <property type="entry name" value="BD-FAE-like_dom"/>
</dbReference>
<dbReference type="AlphaFoldDB" id="A0A315ZTK4"/>
<sequence length="300" mass="30331">MRRARATAPAAPVLAALMAMLIGGLLGGCADVPPPSLTPPPSATSSVVVEEDLPYRTVDGEKLLADVCRPREATGALPAMILVHGGGFSQGGKKDVRSLCETLAKQGVVGVAISYRLLPDHAFPSQVEDVVAAMSWVADPAIARQHDIDPARIGLLGSSAGAIIAESVGVGIGSPPFRPAVVAAFSGASDFTPGASGGVPSGGDAERLALAYLGCASVAACPTAEAASPAKHVTAESSPMFLVNGSEELIPVGQPQAMSDALAASGVAQQLVVVPGNRHGLDLLTPDVLRAMQDFLSQHL</sequence>
<comment type="caution">
    <text evidence="3">The sequence shown here is derived from an EMBL/GenBank/DDBJ whole genome shotgun (WGS) entry which is preliminary data.</text>
</comment>
<dbReference type="Gene3D" id="3.40.50.1820">
    <property type="entry name" value="alpha/beta hydrolase"/>
    <property type="match status" value="1"/>
</dbReference>
<dbReference type="Proteomes" id="UP000245469">
    <property type="component" value="Unassembled WGS sequence"/>
</dbReference>
<evidence type="ECO:0000313" key="4">
    <source>
        <dbReference type="Proteomes" id="UP000245469"/>
    </source>
</evidence>